<dbReference type="RefSeq" id="WP_183774571.1">
    <property type="nucleotide sequence ID" value="NZ_JACHFW010000009.1"/>
</dbReference>
<dbReference type="InterPro" id="IPR012337">
    <property type="entry name" value="RNaseH-like_sf"/>
</dbReference>
<protein>
    <recommendedName>
        <fullName evidence="5">Transposase IS4-like domain-containing protein</fullName>
    </recommendedName>
</protein>
<evidence type="ECO:0000256" key="4">
    <source>
        <dbReference type="ARBA" id="ARBA00023172"/>
    </source>
</evidence>
<dbReference type="SUPFAM" id="SSF53098">
    <property type="entry name" value="Ribonuclease H-like"/>
    <property type="match status" value="1"/>
</dbReference>
<evidence type="ECO:0000256" key="1">
    <source>
        <dbReference type="ARBA" id="ARBA00010075"/>
    </source>
</evidence>
<dbReference type="GO" id="GO:0004803">
    <property type="term" value="F:transposase activity"/>
    <property type="evidence" value="ECO:0007669"/>
    <property type="project" value="InterPro"/>
</dbReference>
<dbReference type="Gene3D" id="3.90.350.10">
    <property type="entry name" value="Transposase Inhibitor Protein From Tn5, Chain A, domain 1"/>
    <property type="match status" value="1"/>
</dbReference>
<comment type="caution">
    <text evidence="6">The sequence shown here is derived from an EMBL/GenBank/DDBJ whole genome shotgun (WGS) entry which is preliminary data.</text>
</comment>
<evidence type="ECO:0000256" key="2">
    <source>
        <dbReference type="ARBA" id="ARBA00022578"/>
    </source>
</evidence>
<keyword evidence="3" id="KW-0238">DNA-binding</keyword>
<dbReference type="EMBL" id="JACHFW010000009">
    <property type="protein sequence ID" value="MBB5265094.1"/>
    <property type="molecule type" value="Genomic_DNA"/>
</dbReference>
<dbReference type="AlphaFoldDB" id="A0A7W8HAW9"/>
<evidence type="ECO:0000259" key="5">
    <source>
        <dbReference type="Pfam" id="PF01609"/>
    </source>
</evidence>
<dbReference type="NCBIfam" id="NF033592">
    <property type="entry name" value="transpos_IS4_1"/>
    <property type="match status" value="1"/>
</dbReference>
<organism evidence="6 7">
    <name type="scientific">Catenibacillus scindens</name>
    <dbReference type="NCBI Taxonomy" id="673271"/>
    <lineage>
        <taxon>Bacteria</taxon>
        <taxon>Bacillati</taxon>
        <taxon>Bacillota</taxon>
        <taxon>Clostridia</taxon>
        <taxon>Lachnospirales</taxon>
        <taxon>Lachnospiraceae</taxon>
        <taxon>Catenibacillus</taxon>
    </lineage>
</organism>
<feature type="domain" description="Transposase IS4-like" evidence="5">
    <location>
        <begin position="112"/>
        <end position="366"/>
    </location>
</feature>
<evidence type="ECO:0000313" key="6">
    <source>
        <dbReference type="EMBL" id="MBB5265094.1"/>
    </source>
</evidence>
<dbReference type="GO" id="GO:0003677">
    <property type="term" value="F:DNA binding"/>
    <property type="evidence" value="ECO:0007669"/>
    <property type="project" value="UniProtKB-KW"/>
</dbReference>
<dbReference type="InterPro" id="IPR047952">
    <property type="entry name" value="Transpos_IS4"/>
</dbReference>
<comment type="similarity">
    <text evidence="1">Belongs to the transposase 11 family.</text>
</comment>
<evidence type="ECO:0000256" key="3">
    <source>
        <dbReference type="ARBA" id="ARBA00023125"/>
    </source>
</evidence>
<sequence length="447" mass="52221">MIHQKIKDLFESSVEHICSDISEYAMHPDVDFKRTRKISARSLISFLVSQGSSSTRVEMLDFGGIDADSMPTSSALNQQRQKLKPNALEAVFRLFNSSVTELLPDTLRDGNYRFLAADGSTFSYFSSPSFSPDEYYCSPGNSIRGVYSMHLNAFYDLTTHTYTDALIQPVHYKNEFGAFCDMVDRHVIPEKRKNVYIGDRGYCSYNNMAHVMEQGQFFVFRTKDIHSKGLVGNFDFPKEDSFDIDVRVTLVRSHSRKVPVNPGTYKRFVDQAATFDYIPYGSYDTYELAFRIVRFHLQESSYECLVTNLPRDEFPPERIKALYYARWGIESSFRKLKYTIGLSNFHSYKPQYIEQEIWAKLIAYNITETMVNCTVLETHDTKHEYKVNFTIAAHICRVFLRLTTEKDQYDVMSLLQRELIPIRRDRQYSRLQTAHFRRPRYFLYRAA</sequence>
<dbReference type="GO" id="GO:0006313">
    <property type="term" value="P:DNA transposition"/>
    <property type="evidence" value="ECO:0007669"/>
    <property type="project" value="InterPro"/>
</dbReference>
<dbReference type="InterPro" id="IPR002559">
    <property type="entry name" value="Transposase_11"/>
</dbReference>
<dbReference type="Pfam" id="PF01609">
    <property type="entry name" value="DDE_Tnp_1"/>
    <property type="match status" value="1"/>
</dbReference>
<keyword evidence="4" id="KW-0233">DNA recombination</keyword>
<keyword evidence="7" id="KW-1185">Reference proteome</keyword>
<gene>
    <name evidence="6" type="ORF">HNP82_002233</name>
</gene>
<evidence type="ECO:0000313" key="7">
    <source>
        <dbReference type="Proteomes" id="UP000543642"/>
    </source>
</evidence>
<proteinExistence type="inferred from homology"/>
<dbReference type="PANTHER" id="PTHR33258:SF1">
    <property type="entry name" value="TRANSPOSASE INSL FOR INSERTION SEQUENCE ELEMENT IS186A-RELATED"/>
    <property type="match status" value="1"/>
</dbReference>
<dbReference type="Proteomes" id="UP000543642">
    <property type="component" value="Unassembled WGS sequence"/>
</dbReference>
<reference evidence="6 7" key="1">
    <citation type="submission" date="2020-08" db="EMBL/GenBank/DDBJ databases">
        <title>Genomic Encyclopedia of Type Strains, Phase IV (KMG-IV): sequencing the most valuable type-strain genomes for metagenomic binning, comparative biology and taxonomic classification.</title>
        <authorList>
            <person name="Goeker M."/>
        </authorList>
    </citation>
    <scope>NUCLEOTIDE SEQUENCE [LARGE SCALE GENOMIC DNA]</scope>
    <source>
        <strain evidence="6 7">DSM 106146</strain>
    </source>
</reference>
<accession>A0A7W8HAW9</accession>
<dbReference type="PANTHER" id="PTHR33258">
    <property type="entry name" value="TRANSPOSASE INSL FOR INSERTION SEQUENCE ELEMENT IS186A-RELATED"/>
    <property type="match status" value="1"/>
</dbReference>
<keyword evidence="2" id="KW-0815">Transposition</keyword>
<name>A0A7W8HAW9_9FIRM</name>